<dbReference type="GO" id="GO:0000139">
    <property type="term" value="C:Golgi membrane"/>
    <property type="evidence" value="ECO:0007669"/>
    <property type="project" value="UniProtKB-SubCell"/>
</dbReference>
<comment type="similarity">
    <text evidence="2 6">Belongs to the YIP1 family.</text>
</comment>
<keyword evidence="3 6" id="KW-0812">Transmembrane</keyword>
<dbReference type="PANTHER" id="PTHR21236">
    <property type="entry name" value="GOLGI MEMBRANE PROTEIN YIP1"/>
    <property type="match status" value="1"/>
</dbReference>
<proteinExistence type="inferred from homology"/>
<keyword evidence="4 6" id="KW-1133">Transmembrane helix</keyword>
<evidence type="ECO:0000256" key="1">
    <source>
        <dbReference type="ARBA" id="ARBA00004141"/>
    </source>
</evidence>
<dbReference type="PANTHER" id="PTHR21236:SF1">
    <property type="entry name" value="PROTEIN YIPF6"/>
    <property type="match status" value="1"/>
</dbReference>
<evidence type="ECO:0000256" key="6">
    <source>
        <dbReference type="RuleBase" id="RU361264"/>
    </source>
</evidence>
<evidence type="ECO:0000256" key="3">
    <source>
        <dbReference type="ARBA" id="ARBA00022692"/>
    </source>
</evidence>
<dbReference type="GO" id="GO:0005802">
    <property type="term" value="C:trans-Golgi network"/>
    <property type="evidence" value="ECO:0007669"/>
    <property type="project" value="TreeGrafter"/>
</dbReference>
<name>A0A7S4LML3_9EUGL</name>
<feature type="domain" description="Yip1" evidence="7">
    <location>
        <begin position="42"/>
        <end position="180"/>
    </location>
</feature>
<comment type="subcellular location">
    <subcellularLocation>
        <location evidence="6">Golgi apparatus membrane</location>
        <topology evidence="6">Multi-pass membrane protein</topology>
    </subcellularLocation>
    <subcellularLocation>
        <location evidence="1">Membrane</location>
        <topology evidence="1">Multi-pass membrane protein</topology>
    </subcellularLocation>
</comment>
<gene>
    <name evidence="8" type="ORF">EGYM00163_LOCUS50170</name>
</gene>
<evidence type="ECO:0000256" key="4">
    <source>
        <dbReference type="ARBA" id="ARBA00022989"/>
    </source>
</evidence>
<protein>
    <recommendedName>
        <fullName evidence="6">Protein YIPF</fullName>
    </recommendedName>
</protein>
<evidence type="ECO:0000313" key="8">
    <source>
        <dbReference type="EMBL" id="CAE0838798.1"/>
    </source>
</evidence>
<sequence>MPAGMPMTATLDEPISETVLRDLKAIGRKIKLVMGLKSDNYNELRNWDLWGPLILCLFLAIILGLSKKAHDEKGQTFAGVFTGVSVGSTVVTLNAQFLGGHLSFFQIVCVLGYCLFPLCAAATLCLILPERMIWKMIPCLAAFVWSTYASRGFVHGAVREERRALVVYPIGLFYFFVAWMLVAGI</sequence>
<dbReference type="InterPro" id="IPR006977">
    <property type="entry name" value="Yip1_dom"/>
</dbReference>
<reference evidence="8" key="1">
    <citation type="submission" date="2021-01" db="EMBL/GenBank/DDBJ databases">
        <authorList>
            <person name="Corre E."/>
            <person name="Pelletier E."/>
            <person name="Niang G."/>
            <person name="Scheremetjew M."/>
            <person name="Finn R."/>
            <person name="Kale V."/>
            <person name="Holt S."/>
            <person name="Cochrane G."/>
            <person name="Meng A."/>
            <person name="Brown T."/>
            <person name="Cohen L."/>
        </authorList>
    </citation>
    <scope>NUCLEOTIDE SEQUENCE</scope>
    <source>
        <strain evidence="8">CCMP1594</strain>
    </source>
</reference>
<accession>A0A7S4LML3</accession>
<dbReference type="AlphaFoldDB" id="A0A7S4LML3"/>
<feature type="transmembrane region" description="Helical" evidence="6">
    <location>
        <begin position="104"/>
        <end position="128"/>
    </location>
</feature>
<evidence type="ECO:0000259" key="7">
    <source>
        <dbReference type="Pfam" id="PF04893"/>
    </source>
</evidence>
<keyword evidence="5 6" id="KW-0472">Membrane</keyword>
<feature type="transmembrane region" description="Helical" evidence="6">
    <location>
        <begin position="165"/>
        <end position="182"/>
    </location>
</feature>
<organism evidence="8">
    <name type="scientific">Eutreptiella gymnastica</name>
    <dbReference type="NCBI Taxonomy" id="73025"/>
    <lineage>
        <taxon>Eukaryota</taxon>
        <taxon>Discoba</taxon>
        <taxon>Euglenozoa</taxon>
        <taxon>Euglenida</taxon>
        <taxon>Spirocuta</taxon>
        <taxon>Euglenophyceae</taxon>
        <taxon>Eutreptiales</taxon>
        <taxon>Eutreptiaceae</taxon>
        <taxon>Eutreptiella</taxon>
    </lineage>
</organism>
<feature type="transmembrane region" description="Helical" evidence="6">
    <location>
        <begin position="49"/>
        <end position="65"/>
    </location>
</feature>
<dbReference type="GO" id="GO:0006888">
    <property type="term" value="P:endoplasmic reticulum to Golgi vesicle-mediated transport"/>
    <property type="evidence" value="ECO:0007669"/>
    <property type="project" value="InterPro"/>
</dbReference>
<comment type="caution">
    <text evidence="6">Lacks conserved residue(s) required for the propagation of feature annotation.</text>
</comment>
<dbReference type="Pfam" id="PF04893">
    <property type="entry name" value="Yip1"/>
    <property type="match status" value="1"/>
</dbReference>
<evidence type="ECO:0000256" key="5">
    <source>
        <dbReference type="ARBA" id="ARBA00023136"/>
    </source>
</evidence>
<dbReference type="EMBL" id="HBJA01145860">
    <property type="protein sequence ID" value="CAE0838798.1"/>
    <property type="molecule type" value="Transcribed_RNA"/>
</dbReference>
<feature type="transmembrane region" description="Helical" evidence="6">
    <location>
        <begin position="77"/>
        <end position="98"/>
    </location>
</feature>
<dbReference type="InterPro" id="IPR045231">
    <property type="entry name" value="Yip1/4-like"/>
</dbReference>
<evidence type="ECO:0000256" key="2">
    <source>
        <dbReference type="ARBA" id="ARBA00010596"/>
    </source>
</evidence>